<comment type="caution">
    <text evidence="1">The sequence shown here is derived from an EMBL/GenBank/DDBJ whole genome shotgun (WGS) entry which is preliminary data.</text>
</comment>
<dbReference type="EMBL" id="BGZK01000297">
    <property type="protein sequence ID" value="GBP34940.1"/>
    <property type="molecule type" value="Genomic_DNA"/>
</dbReference>
<sequence>MYAYQRCGRFVEQPVNGFTTVNLADCSMSFEEGVLFGQGADSRRSPSTKVERSTRCEDIIGGQTNSVLMSAPSAPRPVTAQLHVLKGKKDTKTWCRVPVICYSFLFSEAGMAISISAGGAAGAGAQARGAPAPTPIRAPLTTIMLMLFKVAPGRYDATVCKYNLSISPT</sequence>
<proteinExistence type="predicted"/>
<organism evidence="1 2">
    <name type="scientific">Eumeta variegata</name>
    <name type="common">Bagworm moth</name>
    <name type="synonym">Eumeta japonica</name>
    <dbReference type="NCBI Taxonomy" id="151549"/>
    <lineage>
        <taxon>Eukaryota</taxon>
        <taxon>Metazoa</taxon>
        <taxon>Ecdysozoa</taxon>
        <taxon>Arthropoda</taxon>
        <taxon>Hexapoda</taxon>
        <taxon>Insecta</taxon>
        <taxon>Pterygota</taxon>
        <taxon>Neoptera</taxon>
        <taxon>Endopterygota</taxon>
        <taxon>Lepidoptera</taxon>
        <taxon>Glossata</taxon>
        <taxon>Ditrysia</taxon>
        <taxon>Tineoidea</taxon>
        <taxon>Psychidae</taxon>
        <taxon>Oiketicinae</taxon>
        <taxon>Eumeta</taxon>
    </lineage>
</organism>
<dbReference type="AlphaFoldDB" id="A0A4C1V8R4"/>
<name>A0A4C1V8R4_EUMVA</name>
<dbReference type="Proteomes" id="UP000299102">
    <property type="component" value="Unassembled WGS sequence"/>
</dbReference>
<protein>
    <submittedName>
        <fullName evidence="1">Uncharacterized protein</fullName>
    </submittedName>
</protein>
<keyword evidence="2" id="KW-1185">Reference proteome</keyword>
<accession>A0A4C1V8R4</accession>
<evidence type="ECO:0000313" key="2">
    <source>
        <dbReference type="Proteomes" id="UP000299102"/>
    </source>
</evidence>
<gene>
    <name evidence="1" type="ORF">EVAR_28405_1</name>
</gene>
<reference evidence="1 2" key="1">
    <citation type="journal article" date="2019" name="Commun. Biol.">
        <title>The bagworm genome reveals a unique fibroin gene that provides high tensile strength.</title>
        <authorList>
            <person name="Kono N."/>
            <person name="Nakamura H."/>
            <person name="Ohtoshi R."/>
            <person name="Tomita M."/>
            <person name="Numata K."/>
            <person name="Arakawa K."/>
        </authorList>
    </citation>
    <scope>NUCLEOTIDE SEQUENCE [LARGE SCALE GENOMIC DNA]</scope>
</reference>
<evidence type="ECO:0000313" key="1">
    <source>
        <dbReference type="EMBL" id="GBP34940.1"/>
    </source>
</evidence>